<sequence length="330" mass="37486">MQYRSFADLAETVFFHAGAIPDDVDLVVGVPRSGLLPANLLALQLHKPLLDLESYLQGRTPTVGRTARQTIQTARPRRVLIVDDSIASGESMRAVRDRVRAAAPDVPAVYLAVYGTRAAHAEVDLVFEAVASPRIFEWNLMRHKRLADSCFDIDGVLCHDPAHDQNDDGERYRSFLLTAKPLLRANVPIKHLVTSRLEKYRPETERWLMAHGIRYEHLWMLDLPSAEERRRQRAHARFKASVYIRTGACLFVESEDRQAQEIAELSRRPVLSIEGQRMVWPDQASAARRSYVRRHETNGATAKRLVRNVVSGVFGEQTIARIKRTLNRPV</sequence>
<name>A0ABY1QH66_9SPHN</name>
<dbReference type="InterPro" id="IPR029057">
    <property type="entry name" value="PRTase-like"/>
</dbReference>
<evidence type="ECO:0000313" key="2">
    <source>
        <dbReference type="EMBL" id="SMP71483.1"/>
    </source>
</evidence>
<protein>
    <submittedName>
        <fullName evidence="2">Uncharacterized protein, HAD superfamily</fullName>
    </submittedName>
</protein>
<dbReference type="InterPro" id="IPR023214">
    <property type="entry name" value="HAD_sf"/>
</dbReference>
<evidence type="ECO:0000313" key="3">
    <source>
        <dbReference type="Proteomes" id="UP001157910"/>
    </source>
</evidence>
<keyword evidence="3" id="KW-1185">Reference proteome</keyword>
<dbReference type="CDD" id="cd06223">
    <property type="entry name" value="PRTases_typeI"/>
    <property type="match status" value="1"/>
</dbReference>
<feature type="domain" description="Phosphoribosyltransferase" evidence="1">
    <location>
        <begin position="8"/>
        <end position="105"/>
    </location>
</feature>
<dbReference type="RefSeq" id="WP_283406261.1">
    <property type="nucleotide sequence ID" value="NZ_FXUI01000006.1"/>
</dbReference>
<accession>A0ABY1QH66</accession>
<dbReference type="Gene3D" id="3.40.50.1000">
    <property type="entry name" value="HAD superfamily/HAD-like"/>
    <property type="match status" value="1"/>
</dbReference>
<dbReference type="InterPro" id="IPR000836">
    <property type="entry name" value="PRTase_dom"/>
</dbReference>
<gene>
    <name evidence="2" type="ORF">SAMN06296065_10618</name>
</gene>
<dbReference type="EMBL" id="FXUI01000006">
    <property type="protein sequence ID" value="SMP71483.1"/>
    <property type="molecule type" value="Genomic_DNA"/>
</dbReference>
<dbReference type="Pfam" id="PF00156">
    <property type="entry name" value="Pribosyltran"/>
    <property type="match status" value="1"/>
</dbReference>
<organism evidence="2 3">
    <name type="scientific">Novosphingobium panipatense</name>
    <dbReference type="NCBI Taxonomy" id="428991"/>
    <lineage>
        <taxon>Bacteria</taxon>
        <taxon>Pseudomonadati</taxon>
        <taxon>Pseudomonadota</taxon>
        <taxon>Alphaproteobacteria</taxon>
        <taxon>Sphingomonadales</taxon>
        <taxon>Sphingomonadaceae</taxon>
        <taxon>Novosphingobium</taxon>
    </lineage>
</organism>
<dbReference type="Gene3D" id="3.40.50.2020">
    <property type="match status" value="1"/>
</dbReference>
<reference evidence="2 3" key="1">
    <citation type="submission" date="2017-05" db="EMBL/GenBank/DDBJ databases">
        <authorList>
            <person name="Varghese N."/>
            <person name="Submissions S."/>
        </authorList>
    </citation>
    <scope>NUCLEOTIDE SEQUENCE [LARGE SCALE GENOMIC DNA]</scope>
    <source>
        <strain evidence="2 3">SM16</strain>
    </source>
</reference>
<dbReference type="SUPFAM" id="SSF53271">
    <property type="entry name" value="PRTase-like"/>
    <property type="match status" value="1"/>
</dbReference>
<proteinExistence type="predicted"/>
<dbReference type="Proteomes" id="UP001157910">
    <property type="component" value="Unassembled WGS sequence"/>
</dbReference>
<comment type="caution">
    <text evidence="2">The sequence shown here is derived from an EMBL/GenBank/DDBJ whole genome shotgun (WGS) entry which is preliminary data.</text>
</comment>
<evidence type="ECO:0000259" key="1">
    <source>
        <dbReference type="Pfam" id="PF00156"/>
    </source>
</evidence>